<protein>
    <submittedName>
        <fullName evidence="1">Uncharacterized protein</fullName>
    </submittedName>
</protein>
<sequence length="113" mass="13543">MRVGSVLANGFKELSKSPNQWKSSAKEDNWLGGKDIRWMVHIYDPTIFLKYFKEGFSVWWRDFWSERWEGYKFMKKLQFVKSKLKEWNKVSFGELKDRKKNILANIASIDAIE</sequence>
<dbReference type="AlphaFoldDB" id="A0A438K2D1"/>
<reference evidence="1 2" key="1">
    <citation type="journal article" date="2018" name="PLoS Genet.">
        <title>Population sequencing reveals clonal diversity and ancestral inbreeding in the grapevine cultivar Chardonnay.</title>
        <authorList>
            <person name="Roach M.J."/>
            <person name="Johnson D.L."/>
            <person name="Bohlmann J."/>
            <person name="van Vuuren H.J."/>
            <person name="Jones S.J."/>
            <person name="Pretorius I.S."/>
            <person name="Schmidt S.A."/>
            <person name="Borneman A.R."/>
        </authorList>
    </citation>
    <scope>NUCLEOTIDE SEQUENCE [LARGE SCALE GENOMIC DNA]</scope>
    <source>
        <strain evidence="2">cv. Chardonnay</strain>
        <tissue evidence="1">Leaf</tissue>
    </source>
</reference>
<proteinExistence type="predicted"/>
<evidence type="ECO:0000313" key="2">
    <source>
        <dbReference type="Proteomes" id="UP000288805"/>
    </source>
</evidence>
<dbReference type="Proteomes" id="UP000288805">
    <property type="component" value="Unassembled WGS sequence"/>
</dbReference>
<accession>A0A438K2D1</accession>
<organism evidence="1 2">
    <name type="scientific">Vitis vinifera</name>
    <name type="common">Grape</name>
    <dbReference type="NCBI Taxonomy" id="29760"/>
    <lineage>
        <taxon>Eukaryota</taxon>
        <taxon>Viridiplantae</taxon>
        <taxon>Streptophyta</taxon>
        <taxon>Embryophyta</taxon>
        <taxon>Tracheophyta</taxon>
        <taxon>Spermatophyta</taxon>
        <taxon>Magnoliopsida</taxon>
        <taxon>eudicotyledons</taxon>
        <taxon>Gunneridae</taxon>
        <taxon>Pentapetalae</taxon>
        <taxon>rosids</taxon>
        <taxon>Vitales</taxon>
        <taxon>Vitaceae</taxon>
        <taxon>Viteae</taxon>
        <taxon>Vitis</taxon>
    </lineage>
</organism>
<comment type="caution">
    <text evidence="1">The sequence shown here is derived from an EMBL/GenBank/DDBJ whole genome shotgun (WGS) entry which is preliminary data.</text>
</comment>
<name>A0A438K2D1_VITVI</name>
<dbReference type="EMBL" id="QGNW01000018">
    <property type="protein sequence ID" value="RVX15357.1"/>
    <property type="molecule type" value="Genomic_DNA"/>
</dbReference>
<evidence type="ECO:0000313" key="1">
    <source>
        <dbReference type="EMBL" id="RVX15357.1"/>
    </source>
</evidence>
<gene>
    <name evidence="1" type="ORF">CK203_009112</name>
</gene>